<dbReference type="RefSeq" id="WP_338750922.1">
    <property type="nucleotide sequence ID" value="NZ_CP144913.1"/>
</dbReference>
<name>A0ABZ2MJI8_9MICO</name>
<dbReference type="Proteomes" id="UP001382727">
    <property type="component" value="Chromosome"/>
</dbReference>
<evidence type="ECO:0000313" key="3">
    <source>
        <dbReference type="Proteomes" id="UP001382727"/>
    </source>
</evidence>
<reference evidence="2 3" key="1">
    <citation type="submission" date="2024-02" db="EMBL/GenBank/DDBJ databases">
        <title>Janibacter sp. nov., isolated from gut of marine sandworm.</title>
        <authorList>
            <person name="Kim B."/>
            <person name="Jun M.O."/>
            <person name="Shin N.-R."/>
        </authorList>
    </citation>
    <scope>NUCLEOTIDE SEQUENCE [LARGE SCALE GENOMIC DNA]</scope>
    <source>
        <strain evidence="2 3">A1S7</strain>
    </source>
</reference>
<gene>
    <name evidence="2" type="ORF">V1351_03960</name>
</gene>
<keyword evidence="3" id="KW-1185">Reference proteome</keyword>
<protein>
    <submittedName>
        <fullName evidence="2">Uncharacterized protein</fullName>
    </submittedName>
</protein>
<organism evidence="2 3">
    <name type="scientific">Janibacter alittae</name>
    <dbReference type="NCBI Taxonomy" id="3115209"/>
    <lineage>
        <taxon>Bacteria</taxon>
        <taxon>Bacillati</taxon>
        <taxon>Actinomycetota</taxon>
        <taxon>Actinomycetes</taxon>
        <taxon>Micrococcales</taxon>
        <taxon>Intrasporangiaceae</taxon>
        <taxon>Janibacter</taxon>
    </lineage>
</organism>
<dbReference type="EMBL" id="CP144913">
    <property type="protein sequence ID" value="WXB77227.1"/>
    <property type="molecule type" value="Genomic_DNA"/>
</dbReference>
<evidence type="ECO:0000256" key="1">
    <source>
        <dbReference type="SAM" id="MobiDB-lite"/>
    </source>
</evidence>
<feature type="region of interest" description="Disordered" evidence="1">
    <location>
        <begin position="15"/>
        <end position="57"/>
    </location>
</feature>
<accession>A0ABZ2MJI8</accession>
<sequence length="67" mass="7031">MRVVVPAAVDIMGTSSDTGTEALLGEIPGGASPRSDPLALIPDRMSRPGPGPRGPLIDHRRIGYRLI</sequence>
<proteinExistence type="predicted"/>
<evidence type="ECO:0000313" key="2">
    <source>
        <dbReference type="EMBL" id="WXB77227.1"/>
    </source>
</evidence>